<dbReference type="Pfam" id="PF01933">
    <property type="entry name" value="CofD"/>
    <property type="match status" value="1"/>
</dbReference>
<evidence type="ECO:0000313" key="2">
    <source>
        <dbReference type="EMBL" id="ODV96329.1"/>
    </source>
</evidence>
<sequence>MKLSIISGGTASNELVPVFNRITPNLAYIIPISDNGGSTAELIRILSGPAVGDIRSRLTRLIPTDDKESLSLKNLMLHRLSNDPVEAKREWLEIVEGTSLLWHSIEPSCKEIIRSFLIHVHMELLKRSRQSSKNFKYELASIGNMFLTGARLFCGSLDSAIELFSRITRIPKENKVLPCLNTNFTYHISAILADGSIVTGQSQISHPTKNNNYSGNGNNNNNNDDDDDDDDAVIDEHEYATPLYIHPDLKHSNLHFSKDVNIPLPSPIERIFYISPYGEEIFPIAQNRVLKSLIESDIIIYSIGSLMTSTVPVLILQGVGQAILKDLAKDGKHKKKILLLNGSHDRETYGLNATGFIKTIISSIEYSMKLERNKTQNNSTFEEKIWSKYITHLIYLDETGDIKVDVSEIESHGIKCVAVKNFEKNKYDLDDLEIKLKEIID</sequence>
<name>A0A1E4TX69_PACTA</name>
<dbReference type="PANTHER" id="PTHR31240">
    <property type="entry name" value="MATERNAL EFFECT EMBRYO ARREST 18"/>
    <property type="match status" value="1"/>
</dbReference>
<dbReference type="AlphaFoldDB" id="A0A1E4TX69"/>
<dbReference type="Gene3D" id="3.40.50.10680">
    <property type="entry name" value="CofD-like domains"/>
    <property type="match status" value="1"/>
</dbReference>
<accession>A0A1E4TX69</accession>
<dbReference type="SUPFAM" id="SSF142338">
    <property type="entry name" value="CofD-like"/>
    <property type="match status" value="1"/>
</dbReference>
<proteinExistence type="predicted"/>
<dbReference type="CDD" id="cd07187">
    <property type="entry name" value="YvcK_like"/>
    <property type="match status" value="1"/>
</dbReference>
<dbReference type="STRING" id="669874.A0A1E4TX69"/>
<dbReference type="GO" id="GO:0043743">
    <property type="term" value="F:LPPG:FO 2-phospho-L-lactate transferase activity"/>
    <property type="evidence" value="ECO:0007669"/>
    <property type="project" value="InterPro"/>
</dbReference>
<feature type="region of interest" description="Disordered" evidence="1">
    <location>
        <begin position="203"/>
        <end position="232"/>
    </location>
</feature>
<evidence type="ECO:0000313" key="3">
    <source>
        <dbReference type="Proteomes" id="UP000094236"/>
    </source>
</evidence>
<dbReference type="OrthoDB" id="10267139at2759"/>
<protein>
    <submittedName>
        <fullName evidence="2">Uncharacterized protein</fullName>
    </submittedName>
</protein>
<dbReference type="PANTHER" id="PTHR31240:SF0">
    <property type="entry name" value="MATERNAL EFFECT EMBRYO ARREST 18"/>
    <property type="match status" value="1"/>
</dbReference>
<dbReference type="InterPro" id="IPR038136">
    <property type="entry name" value="CofD-like_dom_sf"/>
</dbReference>
<organism evidence="2 3">
    <name type="scientific">Pachysolen tannophilus NRRL Y-2460</name>
    <dbReference type="NCBI Taxonomy" id="669874"/>
    <lineage>
        <taxon>Eukaryota</taxon>
        <taxon>Fungi</taxon>
        <taxon>Dikarya</taxon>
        <taxon>Ascomycota</taxon>
        <taxon>Saccharomycotina</taxon>
        <taxon>Pichiomycetes</taxon>
        <taxon>Pachysolenaceae</taxon>
        <taxon>Pachysolen</taxon>
    </lineage>
</organism>
<dbReference type="Proteomes" id="UP000094236">
    <property type="component" value="Unassembled WGS sequence"/>
</dbReference>
<evidence type="ECO:0000256" key="1">
    <source>
        <dbReference type="SAM" id="MobiDB-lite"/>
    </source>
</evidence>
<dbReference type="InterPro" id="IPR002882">
    <property type="entry name" value="CofD"/>
</dbReference>
<dbReference type="EMBL" id="KV454013">
    <property type="protein sequence ID" value="ODV96329.1"/>
    <property type="molecule type" value="Genomic_DNA"/>
</dbReference>
<keyword evidence="3" id="KW-1185">Reference proteome</keyword>
<feature type="compositionally biased region" description="Acidic residues" evidence="1">
    <location>
        <begin position="223"/>
        <end position="232"/>
    </location>
</feature>
<reference evidence="3" key="1">
    <citation type="submission" date="2016-05" db="EMBL/GenBank/DDBJ databases">
        <title>Comparative genomics of biotechnologically important yeasts.</title>
        <authorList>
            <consortium name="DOE Joint Genome Institute"/>
            <person name="Riley R."/>
            <person name="Haridas S."/>
            <person name="Wolfe K.H."/>
            <person name="Lopes M.R."/>
            <person name="Hittinger C.T."/>
            <person name="Goker M."/>
            <person name="Salamov A."/>
            <person name="Wisecaver J."/>
            <person name="Long T.M."/>
            <person name="Aerts A.L."/>
            <person name="Barry K."/>
            <person name="Choi C."/>
            <person name="Clum A."/>
            <person name="Coughlan A.Y."/>
            <person name="Deshpande S."/>
            <person name="Douglass A.P."/>
            <person name="Hanson S.J."/>
            <person name="Klenk H.-P."/>
            <person name="Labutti K."/>
            <person name="Lapidus A."/>
            <person name="Lindquist E."/>
            <person name="Lipzen A."/>
            <person name="Meier-Kolthoff J.P."/>
            <person name="Ohm R.A."/>
            <person name="Otillar R.P."/>
            <person name="Pangilinan J."/>
            <person name="Peng Y."/>
            <person name="Rokas A."/>
            <person name="Rosa C.A."/>
            <person name="Scheuner C."/>
            <person name="Sibirny A.A."/>
            <person name="Slot J.C."/>
            <person name="Stielow J.B."/>
            <person name="Sun H."/>
            <person name="Kurtzman C.P."/>
            <person name="Blackwell M."/>
            <person name="Grigoriev I.V."/>
            <person name="Jeffries T.W."/>
        </authorList>
    </citation>
    <scope>NUCLEOTIDE SEQUENCE [LARGE SCALE GENOMIC DNA]</scope>
    <source>
        <strain evidence="3">NRRL Y-2460</strain>
    </source>
</reference>
<feature type="compositionally biased region" description="Low complexity" evidence="1">
    <location>
        <begin position="210"/>
        <end position="222"/>
    </location>
</feature>
<gene>
    <name evidence="2" type="ORF">PACTADRAFT_75476</name>
</gene>